<gene>
    <name evidence="1" type="ORF">S06H3_25013</name>
</gene>
<organism evidence="1">
    <name type="scientific">marine sediment metagenome</name>
    <dbReference type="NCBI Taxonomy" id="412755"/>
    <lineage>
        <taxon>unclassified sequences</taxon>
        <taxon>metagenomes</taxon>
        <taxon>ecological metagenomes</taxon>
    </lineage>
</organism>
<sequence length="32" mass="3739">GVYFNVSDTSIFKDKRTMVMDRGDKSIELVWT</sequence>
<dbReference type="EMBL" id="BARV01014203">
    <property type="protein sequence ID" value="GAI30230.1"/>
    <property type="molecule type" value="Genomic_DNA"/>
</dbReference>
<reference evidence="1" key="1">
    <citation type="journal article" date="2014" name="Front. Microbiol.">
        <title>High frequency of phylogenetically diverse reductive dehalogenase-homologous genes in deep subseafloor sedimentary metagenomes.</title>
        <authorList>
            <person name="Kawai M."/>
            <person name="Futagami T."/>
            <person name="Toyoda A."/>
            <person name="Takaki Y."/>
            <person name="Nishi S."/>
            <person name="Hori S."/>
            <person name="Arai W."/>
            <person name="Tsubouchi T."/>
            <person name="Morono Y."/>
            <person name="Uchiyama I."/>
            <person name="Ito T."/>
            <person name="Fujiyama A."/>
            <person name="Inagaki F."/>
            <person name="Takami H."/>
        </authorList>
    </citation>
    <scope>NUCLEOTIDE SEQUENCE</scope>
    <source>
        <strain evidence="1">Expedition CK06-06</strain>
    </source>
</reference>
<name>X1NTV2_9ZZZZ</name>
<feature type="non-terminal residue" evidence="1">
    <location>
        <position position="1"/>
    </location>
</feature>
<accession>X1NTV2</accession>
<proteinExistence type="predicted"/>
<comment type="caution">
    <text evidence="1">The sequence shown here is derived from an EMBL/GenBank/DDBJ whole genome shotgun (WGS) entry which is preliminary data.</text>
</comment>
<protein>
    <submittedName>
        <fullName evidence="1">Uncharacterized protein</fullName>
    </submittedName>
</protein>
<evidence type="ECO:0000313" key="1">
    <source>
        <dbReference type="EMBL" id="GAI30230.1"/>
    </source>
</evidence>
<dbReference type="AlphaFoldDB" id="X1NTV2"/>